<proteinExistence type="predicted"/>
<evidence type="ECO:0000313" key="2">
    <source>
        <dbReference type="Proteomes" id="UP000051307"/>
    </source>
</evidence>
<comment type="caution">
    <text evidence="1">The sequence shown here is derived from an EMBL/GenBank/DDBJ whole genome shotgun (WGS) entry which is preliminary data.</text>
</comment>
<dbReference type="EMBL" id="AZFU01000007">
    <property type="protein sequence ID" value="KRM06324.1"/>
    <property type="molecule type" value="Genomic_DNA"/>
</dbReference>
<sequence length="62" mass="7372">MFFRPNREQSKKIQDTLETLYHGIGGKYYAGDAAWQYIHNYTGVNLKEILERIATENERKKH</sequence>
<evidence type="ECO:0000313" key="1">
    <source>
        <dbReference type="EMBL" id="KRM06324.1"/>
    </source>
</evidence>
<gene>
    <name evidence="1" type="ORF">FC59_GL000001</name>
</gene>
<name>A0A0R1VSJ1_9LACO</name>
<dbReference type="InterPro" id="IPR019036">
    <property type="entry name" value="Restrct_endonuc_II_ApaLI"/>
</dbReference>
<accession>A0A0R1VSJ1</accession>
<organism evidence="1 2">
    <name type="scientific">Lactobacillus kitasatonis DSM 16761 = JCM 1039</name>
    <dbReference type="NCBI Taxonomy" id="1423767"/>
    <lineage>
        <taxon>Bacteria</taxon>
        <taxon>Bacillati</taxon>
        <taxon>Bacillota</taxon>
        <taxon>Bacilli</taxon>
        <taxon>Lactobacillales</taxon>
        <taxon>Lactobacillaceae</taxon>
        <taxon>Lactobacillus</taxon>
    </lineage>
</organism>
<protein>
    <recommendedName>
        <fullName evidence="3">Restriction endonuclease R.XbaI</fullName>
    </recommendedName>
</protein>
<reference evidence="1 2" key="1">
    <citation type="journal article" date="2015" name="Genome Announc.">
        <title>Expanding the biotechnology potential of lactobacilli through comparative genomics of 213 strains and associated genera.</title>
        <authorList>
            <person name="Sun Z."/>
            <person name="Harris H.M."/>
            <person name="McCann A."/>
            <person name="Guo C."/>
            <person name="Argimon S."/>
            <person name="Zhang W."/>
            <person name="Yang X."/>
            <person name="Jeffery I.B."/>
            <person name="Cooney J.C."/>
            <person name="Kagawa T.F."/>
            <person name="Liu W."/>
            <person name="Song Y."/>
            <person name="Salvetti E."/>
            <person name="Wrobel A."/>
            <person name="Rasinkangas P."/>
            <person name="Parkhill J."/>
            <person name="Rea M.C."/>
            <person name="O'Sullivan O."/>
            <person name="Ritari J."/>
            <person name="Douillard F.P."/>
            <person name="Paul Ross R."/>
            <person name="Yang R."/>
            <person name="Briner A.E."/>
            <person name="Felis G.E."/>
            <person name="de Vos W.M."/>
            <person name="Barrangou R."/>
            <person name="Klaenhammer T.R."/>
            <person name="Caufield P.W."/>
            <person name="Cui Y."/>
            <person name="Zhang H."/>
            <person name="O'Toole P.W."/>
        </authorList>
    </citation>
    <scope>NUCLEOTIDE SEQUENCE [LARGE SCALE GENOMIC DNA]</scope>
    <source>
        <strain evidence="1 2">DSM 16761</strain>
    </source>
</reference>
<dbReference type="eggNOG" id="ENOG502Z8ZA">
    <property type="taxonomic scope" value="Bacteria"/>
</dbReference>
<dbReference type="Pfam" id="PF09499">
    <property type="entry name" value="RE_ApaLI"/>
    <property type="match status" value="1"/>
</dbReference>
<evidence type="ECO:0008006" key="3">
    <source>
        <dbReference type="Google" id="ProtNLM"/>
    </source>
</evidence>
<dbReference type="AlphaFoldDB" id="A0A0R1VSJ1"/>
<dbReference type="Proteomes" id="UP000051307">
    <property type="component" value="Unassembled WGS sequence"/>
</dbReference>
<dbReference type="PATRIC" id="fig|1423767.3.peg.2"/>